<feature type="signal peptide" evidence="2">
    <location>
        <begin position="1"/>
        <end position="21"/>
    </location>
</feature>
<feature type="domain" description="Heterokaryon incompatibility" evidence="3">
    <location>
        <begin position="85"/>
        <end position="218"/>
    </location>
</feature>
<feature type="compositionally biased region" description="Polar residues" evidence="1">
    <location>
        <begin position="613"/>
        <end position="626"/>
    </location>
</feature>
<keyword evidence="2" id="KW-0732">Signal</keyword>
<dbReference type="HOGENOM" id="CLU_031470_0_0_1"/>
<dbReference type="STRING" id="1213859.L2FFN6"/>
<evidence type="ECO:0000256" key="1">
    <source>
        <dbReference type="SAM" id="MobiDB-lite"/>
    </source>
</evidence>
<feature type="region of interest" description="Disordered" evidence="1">
    <location>
        <begin position="603"/>
        <end position="626"/>
    </location>
</feature>
<dbReference type="PANTHER" id="PTHR24148:SF73">
    <property type="entry name" value="HET DOMAIN PROTEIN (AFU_ORTHOLOGUE AFUA_8G01020)"/>
    <property type="match status" value="1"/>
</dbReference>
<accession>L2FFN6</accession>
<feature type="chain" id="PRO_5003958085" evidence="2">
    <location>
        <begin position="22"/>
        <end position="626"/>
    </location>
</feature>
<dbReference type="EMBL" id="KB021206">
    <property type="protein sequence ID" value="ELA24990.1"/>
    <property type="molecule type" value="Genomic_DNA"/>
</dbReference>
<evidence type="ECO:0000256" key="2">
    <source>
        <dbReference type="SAM" id="SignalP"/>
    </source>
</evidence>
<name>L2FFN6_COLFN</name>
<dbReference type="Pfam" id="PF06985">
    <property type="entry name" value="HET"/>
    <property type="match status" value="1"/>
</dbReference>
<protein>
    <submittedName>
        <fullName evidence="4">Heterokaryon incompatibility protein</fullName>
    </submittedName>
</protein>
<proteinExistence type="predicted"/>
<dbReference type="InterPro" id="IPR010730">
    <property type="entry name" value="HET"/>
</dbReference>
<reference evidence="4" key="1">
    <citation type="submission" date="2012-08" db="EMBL/GenBank/DDBJ databases">
        <title>Genome analysis of Colletotrichum orbiculare and Colletotrichum fructicola.</title>
        <authorList>
            <person name="Gan P.H.P."/>
            <person name="Ikeda K."/>
            <person name="Irieda H."/>
            <person name="Narusaka M."/>
            <person name="O'Connell R.J."/>
            <person name="Narusaka Y."/>
            <person name="Takano Y."/>
            <person name="Kubo Y."/>
            <person name="Shirasu K."/>
        </authorList>
    </citation>
    <scope>NUCLEOTIDE SEQUENCE</scope>
    <source>
        <strain evidence="4">Nara gc5</strain>
    </source>
</reference>
<evidence type="ECO:0000259" key="3">
    <source>
        <dbReference type="Pfam" id="PF06985"/>
    </source>
</evidence>
<gene>
    <name evidence="4" type="ORF">CGGC5_13735</name>
</gene>
<dbReference type="AlphaFoldDB" id="L2FFN6"/>
<dbReference type="PANTHER" id="PTHR24148">
    <property type="entry name" value="ANKYRIN REPEAT DOMAIN-CONTAINING PROTEIN 39 HOMOLOG-RELATED"/>
    <property type="match status" value="1"/>
</dbReference>
<evidence type="ECO:0000313" key="4">
    <source>
        <dbReference type="EMBL" id="ELA24990.1"/>
    </source>
</evidence>
<organism evidence="4">
    <name type="scientific">Colletotrichum fructicola (strain Nara gc5)</name>
    <name type="common">Anthracnose fungus</name>
    <name type="synonym">Colletotrichum gloeosporioides (strain Nara gc5)</name>
    <dbReference type="NCBI Taxonomy" id="1213859"/>
    <lineage>
        <taxon>Eukaryota</taxon>
        <taxon>Fungi</taxon>
        <taxon>Dikarya</taxon>
        <taxon>Ascomycota</taxon>
        <taxon>Pezizomycotina</taxon>
        <taxon>Sordariomycetes</taxon>
        <taxon>Hypocreomycetidae</taxon>
        <taxon>Glomerellales</taxon>
        <taxon>Glomerellaceae</taxon>
        <taxon>Colletotrichum</taxon>
        <taxon>Colletotrichum gloeosporioides species complex</taxon>
    </lineage>
</organism>
<dbReference type="InterPro" id="IPR052895">
    <property type="entry name" value="HetReg/Transcr_Mod"/>
</dbReference>
<feature type="compositionally biased region" description="Basic and acidic residues" evidence="1">
    <location>
        <begin position="603"/>
        <end position="612"/>
    </location>
</feature>
<sequence length="626" mass="70749">MALWHLSSCSRLDLFVSGGMASCLSCGSVDKIWNEISSLGVSNQFIYKALPTPNSIRLLILEPGYFDDPIQCSLYLSSTLDLVDYDAISYTWADENDTMNHTGIIFLESYRLPVTPNCETALKRARSRGTSKVVWIDSVCMNQDDVDERGHQVRLMPQIYSRARQVLIYFGEPSAEEERLFRWMSDDYEPDAPRRPLQATVGRLFKRRYFSRVWIIQEVALARQAMLICGKHQLPWARLQVDQLEAQGILGNAEENPAFAEIQKLPSVLQFRAPKYRDAADLLHLLDLARHCHATDPRDKVFSLFGLISCAEIEGLSADYSKSTTEIFMYIAQWIAQRHGLAAILARSSQMYYHTRVLPPSDKPIWVPSWVPNWAEQTFATMPPMLEKIHEDSRAAFGRVCLPIEVSMSANTIAFPAFRVGSLLEEALAHSEKTQLEPAPYDVYTAKPWPYLTFGTNPAGHISNQNAFVFPVPGTPDLVVPIDADYQPLFDIPGLQISPQDATAYPRYNGNCIFLVPSPDGCEGFSFNPGRVSVYTDGESFKWVHEDKEGREFNGQFSKYAICGRLSDHDNLLVSGLLHMDGVIHDGPWKVGEFERIRIHSNPRFEQRRPQSEENSNESVPQPAIS</sequence>